<feature type="signal peptide" evidence="1">
    <location>
        <begin position="1"/>
        <end position="19"/>
    </location>
</feature>
<feature type="chain" id="PRO_5012414122" evidence="1">
    <location>
        <begin position="20"/>
        <end position="127"/>
    </location>
</feature>
<evidence type="ECO:0000256" key="1">
    <source>
        <dbReference type="SAM" id="SignalP"/>
    </source>
</evidence>
<accession>A0A1T5H7R6</accession>
<dbReference type="EMBL" id="FUZA01000009">
    <property type="protein sequence ID" value="SKC16755.1"/>
    <property type="molecule type" value="Genomic_DNA"/>
</dbReference>
<sequence>MKTIKIFTLLVLFSLQAGATGYSHNMFVAHKKLQAGKECTQPSERIIAKKAKPSKMVKHHASVKRVTAFTAQFTSNSEAMTLNERILEAGPSSFFSSEEDIDSDDSIVTKLISFVRCTIYTFIGLPS</sequence>
<organism evidence="2 3">
    <name type="scientific">Dyadobacter psychrophilus</name>
    <dbReference type="NCBI Taxonomy" id="651661"/>
    <lineage>
        <taxon>Bacteria</taxon>
        <taxon>Pseudomonadati</taxon>
        <taxon>Bacteroidota</taxon>
        <taxon>Cytophagia</taxon>
        <taxon>Cytophagales</taxon>
        <taxon>Spirosomataceae</taxon>
        <taxon>Dyadobacter</taxon>
    </lineage>
</organism>
<dbReference type="Proteomes" id="UP000190897">
    <property type="component" value="Unassembled WGS sequence"/>
</dbReference>
<name>A0A1T5H7R6_9BACT</name>
<gene>
    <name evidence="2" type="ORF">SAMN05660293_05042</name>
</gene>
<keyword evidence="1" id="KW-0732">Signal</keyword>
<proteinExistence type="predicted"/>
<evidence type="ECO:0000313" key="3">
    <source>
        <dbReference type="Proteomes" id="UP000190897"/>
    </source>
</evidence>
<reference evidence="3" key="1">
    <citation type="submission" date="2017-02" db="EMBL/GenBank/DDBJ databases">
        <authorList>
            <person name="Varghese N."/>
            <person name="Submissions S."/>
        </authorList>
    </citation>
    <scope>NUCLEOTIDE SEQUENCE [LARGE SCALE GENOMIC DNA]</scope>
    <source>
        <strain evidence="3">DSM 22270</strain>
    </source>
</reference>
<evidence type="ECO:0000313" key="2">
    <source>
        <dbReference type="EMBL" id="SKC16755.1"/>
    </source>
</evidence>
<dbReference type="AlphaFoldDB" id="A0A1T5H7R6"/>
<dbReference type="RefSeq" id="WP_082217489.1">
    <property type="nucleotide sequence ID" value="NZ_FUZA01000009.1"/>
</dbReference>
<dbReference type="OrthoDB" id="964383at2"/>
<protein>
    <submittedName>
        <fullName evidence="2">Uncharacterized protein</fullName>
    </submittedName>
</protein>
<keyword evidence="3" id="KW-1185">Reference proteome</keyword>